<proteinExistence type="predicted"/>
<name>A0A0E9PZ84_ANGAN</name>
<protein>
    <submittedName>
        <fullName evidence="1">Uncharacterized protein</fullName>
    </submittedName>
</protein>
<organism evidence="1">
    <name type="scientific">Anguilla anguilla</name>
    <name type="common">European freshwater eel</name>
    <name type="synonym">Muraena anguilla</name>
    <dbReference type="NCBI Taxonomy" id="7936"/>
    <lineage>
        <taxon>Eukaryota</taxon>
        <taxon>Metazoa</taxon>
        <taxon>Chordata</taxon>
        <taxon>Craniata</taxon>
        <taxon>Vertebrata</taxon>
        <taxon>Euteleostomi</taxon>
        <taxon>Actinopterygii</taxon>
        <taxon>Neopterygii</taxon>
        <taxon>Teleostei</taxon>
        <taxon>Anguilliformes</taxon>
        <taxon>Anguillidae</taxon>
        <taxon>Anguilla</taxon>
    </lineage>
</organism>
<sequence>MLLFNVMKFRECSPSFTH</sequence>
<accession>A0A0E9PZ84</accession>
<reference evidence="1" key="1">
    <citation type="submission" date="2014-11" db="EMBL/GenBank/DDBJ databases">
        <authorList>
            <person name="Amaro Gonzalez C."/>
        </authorList>
    </citation>
    <scope>NUCLEOTIDE SEQUENCE</scope>
</reference>
<dbReference type="EMBL" id="GBXM01099202">
    <property type="protein sequence ID" value="JAH09375.1"/>
    <property type="molecule type" value="Transcribed_RNA"/>
</dbReference>
<evidence type="ECO:0000313" key="1">
    <source>
        <dbReference type="EMBL" id="JAH09375.1"/>
    </source>
</evidence>
<dbReference type="AlphaFoldDB" id="A0A0E9PZ84"/>
<reference evidence="1" key="2">
    <citation type="journal article" date="2015" name="Fish Shellfish Immunol.">
        <title>Early steps in the European eel (Anguilla anguilla)-Vibrio vulnificus interaction in the gills: Role of the RtxA13 toxin.</title>
        <authorList>
            <person name="Callol A."/>
            <person name="Pajuelo D."/>
            <person name="Ebbesson L."/>
            <person name="Teles M."/>
            <person name="MacKenzie S."/>
            <person name="Amaro C."/>
        </authorList>
    </citation>
    <scope>NUCLEOTIDE SEQUENCE</scope>
</reference>